<evidence type="ECO:0000256" key="1">
    <source>
        <dbReference type="ARBA" id="ARBA00010577"/>
    </source>
</evidence>
<protein>
    <recommendedName>
        <fullName evidence="2 5">Basal-body rod modification protein FlgD</fullName>
    </recommendedName>
</protein>
<name>A0A4Q8LGL2_9GAMM</name>
<keyword evidence="8" id="KW-0966">Cell projection</keyword>
<organism evidence="8 9">
    <name type="scientific">Pseudoxanthomonas winnipegensis</name>
    <dbReference type="NCBI Taxonomy" id="2480810"/>
    <lineage>
        <taxon>Bacteria</taxon>
        <taxon>Pseudomonadati</taxon>
        <taxon>Pseudomonadota</taxon>
        <taxon>Gammaproteobacteria</taxon>
        <taxon>Lysobacterales</taxon>
        <taxon>Lysobacteraceae</taxon>
        <taxon>Pseudoxanthomonas</taxon>
    </lineage>
</organism>
<feature type="domain" description="FlgD Tudor-like" evidence="7">
    <location>
        <begin position="90"/>
        <end position="228"/>
    </location>
</feature>
<dbReference type="Gene3D" id="2.60.40.4070">
    <property type="match status" value="1"/>
</dbReference>
<dbReference type="EMBL" id="SHMC01000001">
    <property type="protein sequence ID" value="TAA28612.1"/>
    <property type="molecule type" value="Genomic_DNA"/>
</dbReference>
<keyword evidence="8" id="KW-0969">Cilium</keyword>
<dbReference type="GO" id="GO:0044781">
    <property type="term" value="P:bacterial-type flagellum organization"/>
    <property type="evidence" value="ECO:0007669"/>
    <property type="project" value="UniProtKB-UniRule"/>
</dbReference>
<dbReference type="InterPro" id="IPR025965">
    <property type="entry name" value="FlgD/Vpr_Ig-like"/>
</dbReference>
<dbReference type="InterPro" id="IPR025963">
    <property type="entry name" value="FLgD_Tudor"/>
</dbReference>
<sequence length="231" mass="23088">MVTTASSTDTLSALGLSTAAKNASGKNASTGALGQADFLKLMTEQLKHQDPLKPLDSQQFLGQLAQFSTVQGIEGMQTAMGSMASVMESDQTLRAASLVGHDAMVTASSVAHTAGASLDGEITAATAGPVTLQVTDANGNVVRTLQVEAAASGATAFHWDGLTDGGTAAGTGTYTLKAVTGAVAAADMKSATSLDIGVMAHVDSVSIESTGLTLNLAGVGGFPLSSIRRVS</sequence>
<evidence type="ECO:0000256" key="2">
    <source>
        <dbReference type="ARBA" id="ARBA00016013"/>
    </source>
</evidence>
<accession>A0A4Q8LGL2</accession>
<dbReference type="OrthoDB" id="9785233at2"/>
<proteinExistence type="inferred from homology"/>
<dbReference type="Proteomes" id="UP000292627">
    <property type="component" value="Unassembled WGS sequence"/>
</dbReference>
<evidence type="ECO:0000256" key="4">
    <source>
        <dbReference type="ARBA" id="ARBA00024746"/>
    </source>
</evidence>
<dbReference type="AlphaFoldDB" id="A0A4Q8LGL2"/>
<dbReference type="Pfam" id="PF13860">
    <property type="entry name" value="FlgD_ig"/>
    <property type="match status" value="1"/>
</dbReference>
<comment type="similarity">
    <text evidence="1 5">Belongs to the FlgD family.</text>
</comment>
<keyword evidence="3 5" id="KW-1005">Bacterial flagellum biogenesis</keyword>
<keyword evidence="8" id="KW-0282">Flagellum</keyword>
<evidence type="ECO:0000256" key="5">
    <source>
        <dbReference type="RuleBase" id="RU362076"/>
    </source>
</evidence>
<gene>
    <name evidence="8" type="primary">flgD</name>
    <name evidence="8" type="ORF">EA660_03265</name>
</gene>
<dbReference type="InterPro" id="IPR005648">
    <property type="entry name" value="FlgD"/>
</dbReference>
<dbReference type="Pfam" id="PF03963">
    <property type="entry name" value="FlgD"/>
    <property type="match status" value="1"/>
</dbReference>
<dbReference type="Pfam" id="PF13861">
    <property type="entry name" value="FLgD_tudor"/>
    <property type="match status" value="1"/>
</dbReference>
<evidence type="ECO:0000259" key="6">
    <source>
        <dbReference type="Pfam" id="PF13860"/>
    </source>
</evidence>
<evidence type="ECO:0000256" key="3">
    <source>
        <dbReference type="ARBA" id="ARBA00022795"/>
    </source>
</evidence>
<dbReference type="RefSeq" id="WP_130550139.1">
    <property type="nucleotide sequence ID" value="NZ_SHMC01000001.1"/>
</dbReference>
<comment type="function">
    <text evidence="4 5">Required for flagellar hook formation. May act as a scaffolding protein.</text>
</comment>
<evidence type="ECO:0000313" key="8">
    <source>
        <dbReference type="EMBL" id="TAA28612.1"/>
    </source>
</evidence>
<reference evidence="8 9" key="1">
    <citation type="submission" date="2019-02" db="EMBL/GenBank/DDBJ databases">
        <title>WGS of Pseudoxanthomonas species novum from clinical isolates.</title>
        <authorList>
            <person name="Bernier A.-M."/>
            <person name="Bernard K."/>
            <person name="Vachon A."/>
        </authorList>
    </citation>
    <scope>NUCLEOTIDE SEQUENCE [LARGE SCALE GENOMIC DNA]</scope>
    <source>
        <strain evidence="8 9">NML171200</strain>
    </source>
</reference>
<evidence type="ECO:0000259" key="7">
    <source>
        <dbReference type="Pfam" id="PF13861"/>
    </source>
</evidence>
<comment type="caution">
    <text evidence="8">The sequence shown here is derived from an EMBL/GenBank/DDBJ whole genome shotgun (WGS) entry which is preliminary data.</text>
</comment>
<evidence type="ECO:0000313" key="9">
    <source>
        <dbReference type="Proteomes" id="UP000292627"/>
    </source>
</evidence>
<dbReference type="Gene3D" id="2.30.30.910">
    <property type="match status" value="1"/>
</dbReference>
<feature type="domain" description="FlgD/Vpr Ig-like" evidence="6">
    <location>
        <begin position="113"/>
        <end position="179"/>
    </location>
</feature>